<proteinExistence type="predicted"/>
<name>A0A9P7FUL0_9AGAR</name>
<organism evidence="2 3">
    <name type="scientific">Sphagnurus paluster</name>
    <dbReference type="NCBI Taxonomy" id="117069"/>
    <lineage>
        <taxon>Eukaryota</taxon>
        <taxon>Fungi</taxon>
        <taxon>Dikarya</taxon>
        <taxon>Basidiomycota</taxon>
        <taxon>Agaricomycotina</taxon>
        <taxon>Agaricomycetes</taxon>
        <taxon>Agaricomycetidae</taxon>
        <taxon>Agaricales</taxon>
        <taxon>Tricholomatineae</taxon>
        <taxon>Lyophyllaceae</taxon>
        <taxon>Sphagnurus</taxon>
    </lineage>
</organism>
<dbReference type="OrthoDB" id="5600002at2759"/>
<feature type="compositionally biased region" description="Low complexity" evidence="1">
    <location>
        <begin position="437"/>
        <end position="482"/>
    </location>
</feature>
<feature type="region of interest" description="Disordered" evidence="1">
    <location>
        <begin position="587"/>
        <end position="760"/>
    </location>
</feature>
<feature type="compositionally biased region" description="Gly residues" evidence="1">
    <location>
        <begin position="624"/>
        <end position="635"/>
    </location>
</feature>
<feature type="compositionally biased region" description="Pro residues" evidence="1">
    <location>
        <begin position="197"/>
        <end position="207"/>
    </location>
</feature>
<feature type="compositionally biased region" description="Pro residues" evidence="1">
    <location>
        <begin position="121"/>
        <end position="144"/>
    </location>
</feature>
<comment type="caution">
    <text evidence="2">The sequence shown here is derived from an EMBL/GenBank/DDBJ whole genome shotgun (WGS) entry which is preliminary data.</text>
</comment>
<dbReference type="GO" id="GO:0003714">
    <property type="term" value="F:transcription corepressor activity"/>
    <property type="evidence" value="ECO:0007669"/>
    <property type="project" value="InterPro"/>
</dbReference>
<feature type="region of interest" description="Disordered" evidence="1">
    <location>
        <begin position="1"/>
        <end position="35"/>
    </location>
</feature>
<dbReference type="Proteomes" id="UP000717328">
    <property type="component" value="Unassembled WGS sequence"/>
</dbReference>
<evidence type="ECO:0000313" key="2">
    <source>
        <dbReference type="EMBL" id="KAG5637401.1"/>
    </source>
</evidence>
<reference evidence="2" key="1">
    <citation type="submission" date="2021-02" db="EMBL/GenBank/DDBJ databases">
        <authorList>
            <person name="Nieuwenhuis M."/>
            <person name="Van De Peppel L.J.J."/>
        </authorList>
    </citation>
    <scope>NUCLEOTIDE SEQUENCE</scope>
    <source>
        <strain evidence="2">D49</strain>
    </source>
</reference>
<accession>A0A9P7FUL0</accession>
<dbReference type="AlphaFoldDB" id="A0A9P7FUL0"/>
<evidence type="ECO:0000313" key="3">
    <source>
        <dbReference type="Proteomes" id="UP000717328"/>
    </source>
</evidence>
<feature type="compositionally biased region" description="Low complexity" evidence="1">
    <location>
        <begin position="261"/>
        <end position="280"/>
    </location>
</feature>
<reference evidence="2" key="2">
    <citation type="submission" date="2021-10" db="EMBL/GenBank/DDBJ databases">
        <title>Phylogenomics reveals ancestral predisposition of the termite-cultivated fungus Termitomyces towards a domesticated lifestyle.</title>
        <authorList>
            <person name="Auxier B."/>
            <person name="Grum-Grzhimaylo A."/>
            <person name="Cardenas M.E."/>
            <person name="Lodge J.D."/>
            <person name="Laessoe T."/>
            <person name="Pedersen O."/>
            <person name="Smith M.E."/>
            <person name="Kuyper T.W."/>
            <person name="Franco-Molano E.A."/>
            <person name="Baroni T.J."/>
            <person name="Aanen D.K."/>
        </authorList>
    </citation>
    <scope>NUCLEOTIDE SEQUENCE</scope>
    <source>
        <strain evidence="2">D49</strain>
    </source>
</reference>
<feature type="compositionally biased region" description="Low complexity" evidence="1">
    <location>
        <begin position="673"/>
        <end position="697"/>
    </location>
</feature>
<feature type="compositionally biased region" description="Low complexity" evidence="1">
    <location>
        <begin position="154"/>
        <end position="168"/>
    </location>
</feature>
<sequence length="812" mass="86624">MATVPQPGPPQQQPPQQRPDPSPQPLSWEGDKMKTAQELMNEADIAPDSTPPINARQGLLFEYVSTFQLRSPYRLAFFRWWSVFWVLFSAKANGNGTEEAMLYTQHQANQLLQRQASQRLPPGPALPPGQQPQPGMPHQQPPPMTRLNGVPSRPGMMGLLPNGNMPNGVGPPGSMPPGGPNTFSMAGGHQPNGMPGQPGPPPPPGGLPTPVQNFQLLPGQRPSISNGMPQQQPSQQPPQQQRGPNGPFQSPNMASSPQNTPGGPQPSQQQLQQHLQQQQHPQPPMGQLGGPSPHLSHLGRGGMLPPNQGMNPMNPQQGPPGGQQQAPPPGSQYQPPLARSPSRAGTPGQGQMMQPSPSLTNRQVPGGPPQMAGGMPMSDDEMNRQILMLPQANMAVVKAHLGMENKELPMLNSQDKQRILSTYRARFPPQNKPGGPPDNAAAGPSNQMMQPPNQQQRNSLQQRNLQQPLTPQQQQQQQQQQQRVKRNSTSPGEEHDNLPRSESSPPDRKRLRRSPMEQPAVPPMPYTHNPPPLPHQMIGGPQGMVMMRGPQGNMPMNGGAGPHPGQSPMQGGMGIGPGGGMGMSMGGPHGQMGHQQTLTPHMASQQMAARQQMMQHMQPKGPQGQPGGGMGGMPGNAGSPPSGDPSTFNMGPAFNTGPNRMGQKTMMPPPSPAMNGPPKDQQQQQQQGGPPNGAKGPSNMQANHGSPRPGQTPNGTGPPTPVPQQQPNQGGPGLGMGGQNMAPSPSAILGGPPQSMGGDIFSTDFIQNIASSLDDFPQNMDLFRPDGDINFERDFGQWFNPDDTLNNSLDIK</sequence>
<feature type="compositionally biased region" description="Polar residues" evidence="1">
    <location>
        <begin position="247"/>
        <end position="260"/>
    </location>
</feature>
<dbReference type="PANTHER" id="PTHR44376">
    <property type="entry name" value="TRANSCRIPTIONAL REGULATOR OF FILAMENTOUS GROWTH FLO8"/>
    <property type="match status" value="1"/>
</dbReference>
<evidence type="ECO:0000256" key="1">
    <source>
        <dbReference type="SAM" id="MobiDB-lite"/>
    </source>
</evidence>
<feature type="compositionally biased region" description="Low complexity" evidence="1">
    <location>
        <begin position="591"/>
        <end position="623"/>
    </location>
</feature>
<feature type="compositionally biased region" description="Low complexity" evidence="1">
    <location>
        <begin position="303"/>
        <end position="316"/>
    </location>
</feature>
<feature type="compositionally biased region" description="Pro residues" evidence="1">
    <location>
        <begin position="1"/>
        <end position="24"/>
    </location>
</feature>
<feature type="region of interest" description="Disordered" evidence="1">
    <location>
        <begin position="426"/>
        <end position="532"/>
    </location>
</feature>
<feature type="compositionally biased region" description="Pro residues" evidence="1">
    <location>
        <begin position="520"/>
        <end position="532"/>
    </location>
</feature>
<feature type="region of interest" description="Disordered" evidence="1">
    <location>
        <begin position="118"/>
        <end position="378"/>
    </location>
</feature>
<dbReference type="EMBL" id="JABCKI010005833">
    <property type="protein sequence ID" value="KAG5637401.1"/>
    <property type="molecule type" value="Genomic_DNA"/>
</dbReference>
<gene>
    <name evidence="2" type="ORF">H0H81_004709</name>
</gene>
<protein>
    <submittedName>
        <fullName evidence="2">Uncharacterized protein</fullName>
    </submittedName>
</protein>
<feature type="compositionally biased region" description="Low complexity" evidence="1">
    <location>
        <begin position="229"/>
        <end position="241"/>
    </location>
</feature>
<dbReference type="PANTHER" id="PTHR44376:SF5">
    <property type="entry name" value="TRANSCRIPTIONAL COREPRESSOR LEUNIG ISOFORM X1"/>
    <property type="match status" value="1"/>
</dbReference>
<dbReference type="InterPro" id="IPR044716">
    <property type="entry name" value="LEUNIG-like"/>
</dbReference>
<feature type="compositionally biased region" description="Polar residues" evidence="1">
    <location>
        <begin position="349"/>
        <end position="363"/>
    </location>
</feature>
<keyword evidence="3" id="KW-1185">Reference proteome</keyword>